<sequence>MNDWGIEDKVQSCTVDNASFNDVCINSLIHKFSAKRTLSLKGQLFHVRCCAHMNLLVQDGLKSINTAVEKIRDEIKYILNSEARTMQFNEGRHFEGLKEKKLFIDVPTRWNSTFLMLSNALKF</sequence>
<dbReference type="PANTHER" id="PTHR46481:SF10">
    <property type="entry name" value="ZINC FINGER BED DOMAIN-CONTAINING PROTEIN 39"/>
    <property type="match status" value="1"/>
</dbReference>
<evidence type="ECO:0000256" key="5">
    <source>
        <dbReference type="ARBA" id="ARBA00023242"/>
    </source>
</evidence>
<dbReference type="GO" id="GO:0005634">
    <property type="term" value="C:nucleus"/>
    <property type="evidence" value="ECO:0007669"/>
    <property type="project" value="UniProtKB-SubCell"/>
</dbReference>
<reference evidence="6 7" key="1">
    <citation type="submission" date="2024-01" db="EMBL/GenBank/DDBJ databases">
        <title>The complete chloroplast genome sequence of Lithospermum erythrorhizon: insights into the phylogenetic relationship among Boraginaceae species and the maternal lineages of purple gromwells.</title>
        <authorList>
            <person name="Okada T."/>
            <person name="Watanabe K."/>
        </authorList>
    </citation>
    <scope>NUCLEOTIDE SEQUENCE [LARGE SCALE GENOMIC DNA]</scope>
</reference>
<keyword evidence="4" id="KW-0862">Zinc</keyword>
<keyword evidence="5" id="KW-0539">Nucleus</keyword>
<dbReference type="SUPFAM" id="SSF53098">
    <property type="entry name" value="Ribonuclease H-like"/>
    <property type="match status" value="1"/>
</dbReference>
<evidence type="ECO:0000313" key="6">
    <source>
        <dbReference type="EMBL" id="GAA0172565.1"/>
    </source>
</evidence>
<evidence type="ECO:0000256" key="2">
    <source>
        <dbReference type="ARBA" id="ARBA00022723"/>
    </source>
</evidence>
<dbReference type="EMBL" id="BAABME010025692">
    <property type="protein sequence ID" value="GAA0172565.1"/>
    <property type="molecule type" value="Genomic_DNA"/>
</dbReference>
<evidence type="ECO:0008006" key="8">
    <source>
        <dbReference type="Google" id="ProtNLM"/>
    </source>
</evidence>
<dbReference type="GO" id="GO:0008270">
    <property type="term" value="F:zinc ion binding"/>
    <property type="evidence" value="ECO:0007669"/>
    <property type="project" value="UniProtKB-KW"/>
</dbReference>
<dbReference type="InterPro" id="IPR012337">
    <property type="entry name" value="RNaseH-like_sf"/>
</dbReference>
<dbReference type="PANTHER" id="PTHR46481">
    <property type="entry name" value="ZINC FINGER BED DOMAIN-CONTAINING PROTEIN 4"/>
    <property type="match status" value="1"/>
</dbReference>
<dbReference type="InterPro" id="IPR052035">
    <property type="entry name" value="ZnF_BED_domain_contain"/>
</dbReference>
<keyword evidence="7" id="KW-1185">Reference proteome</keyword>
<protein>
    <recommendedName>
        <fullName evidence="8">Zinc finger BED domain-containing protein RICESLEEPER 2-like</fullName>
    </recommendedName>
</protein>
<comment type="caution">
    <text evidence="6">The sequence shown here is derived from an EMBL/GenBank/DDBJ whole genome shotgun (WGS) entry which is preliminary data.</text>
</comment>
<comment type="subcellular location">
    <subcellularLocation>
        <location evidence="1">Nucleus</location>
    </subcellularLocation>
</comment>
<dbReference type="Proteomes" id="UP001454036">
    <property type="component" value="Unassembled WGS sequence"/>
</dbReference>
<dbReference type="AlphaFoldDB" id="A0AAV3RBR8"/>
<evidence type="ECO:0000256" key="3">
    <source>
        <dbReference type="ARBA" id="ARBA00022771"/>
    </source>
</evidence>
<evidence type="ECO:0000313" key="7">
    <source>
        <dbReference type="Proteomes" id="UP001454036"/>
    </source>
</evidence>
<keyword evidence="3" id="KW-0863">Zinc-finger</keyword>
<name>A0AAV3RBR8_LITER</name>
<gene>
    <name evidence="6" type="ORF">LIER_41359</name>
</gene>
<keyword evidence="2" id="KW-0479">Metal-binding</keyword>
<evidence type="ECO:0000256" key="4">
    <source>
        <dbReference type="ARBA" id="ARBA00022833"/>
    </source>
</evidence>
<evidence type="ECO:0000256" key="1">
    <source>
        <dbReference type="ARBA" id="ARBA00004123"/>
    </source>
</evidence>
<organism evidence="6 7">
    <name type="scientific">Lithospermum erythrorhizon</name>
    <name type="common">Purple gromwell</name>
    <name type="synonym">Lithospermum officinale var. erythrorhizon</name>
    <dbReference type="NCBI Taxonomy" id="34254"/>
    <lineage>
        <taxon>Eukaryota</taxon>
        <taxon>Viridiplantae</taxon>
        <taxon>Streptophyta</taxon>
        <taxon>Embryophyta</taxon>
        <taxon>Tracheophyta</taxon>
        <taxon>Spermatophyta</taxon>
        <taxon>Magnoliopsida</taxon>
        <taxon>eudicotyledons</taxon>
        <taxon>Gunneridae</taxon>
        <taxon>Pentapetalae</taxon>
        <taxon>asterids</taxon>
        <taxon>lamiids</taxon>
        <taxon>Boraginales</taxon>
        <taxon>Boraginaceae</taxon>
        <taxon>Boraginoideae</taxon>
        <taxon>Lithospermeae</taxon>
        <taxon>Lithospermum</taxon>
    </lineage>
</organism>
<proteinExistence type="predicted"/>
<accession>A0AAV3RBR8</accession>